<keyword evidence="2" id="KW-0472">Membrane</keyword>
<dbReference type="InterPro" id="IPR002509">
    <property type="entry name" value="NODB_dom"/>
</dbReference>
<evidence type="ECO:0000313" key="5">
    <source>
        <dbReference type="Proteomes" id="UP000034543"/>
    </source>
</evidence>
<dbReference type="SUPFAM" id="SSF88713">
    <property type="entry name" value="Glycoside hydrolase/deacetylase"/>
    <property type="match status" value="1"/>
</dbReference>
<dbReference type="GO" id="GO:0016810">
    <property type="term" value="F:hydrolase activity, acting on carbon-nitrogen (but not peptide) bonds"/>
    <property type="evidence" value="ECO:0007669"/>
    <property type="project" value="InterPro"/>
</dbReference>
<dbReference type="InterPro" id="IPR011330">
    <property type="entry name" value="Glyco_hydro/deAcase_b/a-brl"/>
</dbReference>
<organism evidence="4 5">
    <name type="scientific">Candidatus Gottesmanbacteria bacterium GW2011_GWA1_43_11</name>
    <dbReference type="NCBI Taxonomy" id="1618436"/>
    <lineage>
        <taxon>Bacteria</taxon>
        <taxon>Candidatus Gottesmaniibacteriota</taxon>
    </lineage>
</organism>
<dbReference type="Pfam" id="PF01522">
    <property type="entry name" value="Polysacc_deac_1"/>
    <property type="match status" value="1"/>
</dbReference>
<dbReference type="Proteomes" id="UP000034543">
    <property type="component" value="Unassembled WGS sequence"/>
</dbReference>
<sequence>MKKWVLGKQFYWVCATTAVFILGIIYASVVYPMQLRKQNEQQIAREEARSLQLAQQQRNVLTRVRSQSEIYLPILLYHYVEVVTDERDTIRQGLSITPQIFESQLTTLLANGFTPITFDDLSAYYAGRAELPPKPVIVTFDDGYRDFYTDAFPILKKHQVKAAIFVVSGFLDYTKNYLTRAQLKEIATSPLIEINAHSVNHPNLTLLSLPNAVWEITESKRALENFLSRPVNHFAYPFGAYSQILAYEVARAGFQTAATVEFGVNQSFTGRFTLKRIRVGGFTGPELLAKMKPEFN</sequence>
<keyword evidence="2" id="KW-0812">Transmembrane</keyword>
<evidence type="ECO:0000256" key="1">
    <source>
        <dbReference type="ARBA" id="ARBA00022729"/>
    </source>
</evidence>
<proteinExistence type="predicted"/>
<dbReference type="STRING" id="1618436.UV59_C0031G0005"/>
<keyword evidence="2" id="KW-1133">Transmembrane helix</keyword>
<gene>
    <name evidence="4" type="ORF">UV59_C0031G0005</name>
</gene>
<dbReference type="CDD" id="cd10918">
    <property type="entry name" value="CE4_NodB_like_5s_6s"/>
    <property type="match status" value="1"/>
</dbReference>
<dbReference type="PANTHER" id="PTHR34216">
    <property type="match status" value="1"/>
</dbReference>
<dbReference type="AlphaFoldDB" id="A0A0G1FAE0"/>
<dbReference type="GO" id="GO:0005975">
    <property type="term" value="P:carbohydrate metabolic process"/>
    <property type="evidence" value="ECO:0007669"/>
    <property type="project" value="InterPro"/>
</dbReference>
<feature type="domain" description="NodB homology" evidence="3">
    <location>
        <begin position="134"/>
        <end position="296"/>
    </location>
</feature>
<evidence type="ECO:0000259" key="3">
    <source>
        <dbReference type="PROSITE" id="PS51677"/>
    </source>
</evidence>
<name>A0A0G1FAE0_9BACT</name>
<keyword evidence="1" id="KW-0732">Signal</keyword>
<evidence type="ECO:0000256" key="2">
    <source>
        <dbReference type="SAM" id="Phobius"/>
    </source>
</evidence>
<dbReference type="PROSITE" id="PS51677">
    <property type="entry name" value="NODB"/>
    <property type="match status" value="1"/>
</dbReference>
<evidence type="ECO:0000313" key="4">
    <source>
        <dbReference type="EMBL" id="KKS83818.1"/>
    </source>
</evidence>
<dbReference type="EMBL" id="LCFB01000031">
    <property type="protein sequence ID" value="KKS83818.1"/>
    <property type="molecule type" value="Genomic_DNA"/>
</dbReference>
<dbReference type="PANTHER" id="PTHR34216:SF7">
    <property type="entry name" value="POLY-BETA-1,6-N-ACETYL-D-GLUCOSAMINE N-DEACETYLASE"/>
    <property type="match status" value="1"/>
</dbReference>
<protein>
    <submittedName>
        <fullName evidence="4">Polysaccharide deacetylase</fullName>
    </submittedName>
</protein>
<dbReference type="Gene3D" id="3.20.20.370">
    <property type="entry name" value="Glycoside hydrolase/deacetylase"/>
    <property type="match status" value="1"/>
</dbReference>
<accession>A0A0G1FAE0</accession>
<feature type="transmembrane region" description="Helical" evidence="2">
    <location>
        <begin position="12"/>
        <end position="33"/>
    </location>
</feature>
<dbReference type="InterPro" id="IPR051398">
    <property type="entry name" value="Polysacch_Deacetylase"/>
</dbReference>
<comment type="caution">
    <text evidence="4">The sequence shown here is derived from an EMBL/GenBank/DDBJ whole genome shotgun (WGS) entry which is preliminary data.</text>
</comment>
<reference evidence="4 5" key="1">
    <citation type="journal article" date="2015" name="Nature">
        <title>rRNA introns, odd ribosomes, and small enigmatic genomes across a large radiation of phyla.</title>
        <authorList>
            <person name="Brown C.T."/>
            <person name="Hug L.A."/>
            <person name="Thomas B.C."/>
            <person name="Sharon I."/>
            <person name="Castelle C.J."/>
            <person name="Singh A."/>
            <person name="Wilkins M.J."/>
            <person name="Williams K.H."/>
            <person name="Banfield J.F."/>
        </authorList>
    </citation>
    <scope>NUCLEOTIDE SEQUENCE [LARGE SCALE GENOMIC DNA]</scope>
</reference>